<proteinExistence type="predicted"/>
<name>A0A1I0N0Y2_9EURY</name>
<dbReference type="Proteomes" id="UP000183275">
    <property type="component" value="Unassembled WGS sequence"/>
</dbReference>
<reference evidence="2" key="1">
    <citation type="submission" date="2016-10" db="EMBL/GenBank/DDBJ databases">
        <authorList>
            <person name="Varghese N."/>
        </authorList>
    </citation>
    <scope>NUCLEOTIDE SEQUENCE [LARGE SCALE GENOMIC DNA]</scope>
    <source>
        <strain evidence="2">CGMCC 1.12284</strain>
    </source>
</reference>
<organism evidence="1 2">
    <name type="scientific">Natrinema salifodinae</name>
    <dbReference type="NCBI Taxonomy" id="1202768"/>
    <lineage>
        <taxon>Archaea</taxon>
        <taxon>Methanobacteriati</taxon>
        <taxon>Methanobacteriota</taxon>
        <taxon>Stenosarchaea group</taxon>
        <taxon>Halobacteria</taxon>
        <taxon>Halobacteriales</taxon>
        <taxon>Natrialbaceae</taxon>
        <taxon>Natrinema</taxon>
    </lineage>
</organism>
<dbReference type="RefSeq" id="WP_143067661.1">
    <property type="nucleotide sequence ID" value="NZ_FOIS01000002.1"/>
</dbReference>
<protein>
    <submittedName>
        <fullName evidence="1">Uncharacterized protein</fullName>
    </submittedName>
</protein>
<dbReference type="OrthoDB" id="350730at2157"/>
<gene>
    <name evidence="1" type="ORF">SAMN05216285_1230</name>
</gene>
<dbReference type="EMBL" id="FOIS01000002">
    <property type="protein sequence ID" value="SEV94750.1"/>
    <property type="molecule type" value="Genomic_DNA"/>
</dbReference>
<keyword evidence="2" id="KW-1185">Reference proteome</keyword>
<accession>A0A1I0N0Y2</accession>
<dbReference type="AlphaFoldDB" id="A0A1I0N0Y2"/>
<evidence type="ECO:0000313" key="2">
    <source>
        <dbReference type="Proteomes" id="UP000183275"/>
    </source>
</evidence>
<sequence>MTERERLNLRVPPKAKEAFDNALIDKFGKKTPYGGVELERELRTVLDEGSLAELRETVEEVAEIFGKENREEKTRSLNGSGSALVQYRIAEDVRTRIMNLAENSDYRSAGRFVGDIMMTYALEDGVVGRLKDKLERVKKAAEREVDSTTGPKERRTNTIVEELAGKSQFDLSDFDQAVDEEARGIGSGKHARKEYLPRVLNELGYTWSPTGEEIFVDPSAADIPDTRDPTTKPYHLMDEEDKHLALKFEAYRNAVLLGRKIFTVSDGKETLDGKPARNTVSRFEIPFCSEICAGAMPHTIPRQRLPAHVNTGVSA</sequence>
<evidence type="ECO:0000313" key="1">
    <source>
        <dbReference type="EMBL" id="SEV94750.1"/>
    </source>
</evidence>